<dbReference type="Pfam" id="PF00587">
    <property type="entry name" value="tRNA-synt_2b"/>
    <property type="match status" value="1"/>
</dbReference>
<evidence type="ECO:0000256" key="6">
    <source>
        <dbReference type="ARBA" id="ARBA00022840"/>
    </source>
</evidence>
<dbReference type="GO" id="GO:0002161">
    <property type="term" value="F:aminoacyl-tRNA deacylase activity"/>
    <property type="evidence" value="ECO:0007669"/>
    <property type="project" value="InterPro"/>
</dbReference>
<evidence type="ECO:0000256" key="7">
    <source>
        <dbReference type="ARBA" id="ARBA00022917"/>
    </source>
</evidence>
<dbReference type="Pfam" id="PF04073">
    <property type="entry name" value="tRNA_edit"/>
    <property type="match status" value="1"/>
</dbReference>
<proteinExistence type="inferred from homology"/>
<dbReference type="PRINTS" id="PR01046">
    <property type="entry name" value="TRNASYNTHPRO"/>
</dbReference>
<dbReference type="PANTHER" id="PTHR42753:SF2">
    <property type="entry name" value="PROLINE--TRNA LIGASE"/>
    <property type="match status" value="1"/>
</dbReference>
<dbReference type="InterPro" id="IPR002316">
    <property type="entry name" value="Pro-tRNA-ligase_IIa"/>
</dbReference>
<dbReference type="InterPro" id="IPR036754">
    <property type="entry name" value="YbaK/aa-tRNA-synt-asso_dom_sf"/>
</dbReference>
<evidence type="ECO:0000313" key="12">
    <source>
        <dbReference type="EMBL" id="AFD24374.1"/>
    </source>
</evidence>
<dbReference type="Pfam" id="PF03129">
    <property type="entry name" value="HGTP_anticodon"/>
    <property type="match status" value="1"/>
</dbReference>
<dbReference type="InterPro" id="IPR006195">
    <property type="entry name" value="aa-tRNA-synth_II"/>
</dbReference>
<dbReference type="Gene3D" id="3.30.930.10">
    <property type="entry name" value="Bira Bifunctional Protein, Domain 2"/>
    <property type="match status" value="2"/>
</dbReference>
<dbReference type="Proteomes" id="UP000007575">
    <property type="component" value="Chromosome"/>
</dbReference>
<dbReference type="KEGG" id="dgo:DGo_CA0447"/>
<evidence type="ECO:0000256" key="1">
    <source>
        <dbReference type="ARBA" id="ARBA00004496"/>
    </source>
</evidence>
<dbReference type="PANTHER" id="PTHR42753">
    <property type="entry name" value="MITOCHONDRIAL RIBOSOME PROTEIN L39/PROLYL-TRNA LIGASE FAMILY MEMBER"/>
    <property type="match status" value="1"/>
</dbReference>
<evidence type="ECO:0000313" key="13">
    <source>
        <dbReference type="Proteomes" id="UP000007575"/>
    </source>
</evidence>
<dbReference type="InterPro" id="IPR045864">
    <property type="entry name" value="aa-tRNA-synth_II/BPL/LPL"/>
</dbReference>
<evidence type="ECO:0000256" key="5">
    <source>
        <dbReference type="ARBA" id="ARBA00022741"/>
    </source>
</evidence>
<keyword evidence="8 10" id="KW-0030">Aminoacyl-tRNA synthetase</keyword>
<dbReference type="AlphaFoldDB" id="H8GW09"/>
<comment type="domain">
    <text evidence="10">Consists of three domains: the N-terminal catalytic domain, the editing domain and the C-terminal anticodon-binding domain.</text>
</comment>
<gene>
    <name evidence="10 12" type="primary">proS</name>
    <name evidence="12" type="ordered locus">DGo_CA0447</name>
</gene>
<evidence type="ECO:0000256" key="9">
    <source>
        <dbReference type="ARBA" id="ARBA00047671"/>
    </source>
</evidence>
<comment type="subcellular location">
    <subcellularLocation>
        <location evidence="1 10">Cytoplasm</location>
    </subcellularLocation>
</comment>
<dbReference type="GO" id="GO:0005829">
    <property type="term" value="C:cytosol"/>
    <property type="evidence" value="ECO:0007669"/>
    <property type="project" value="TreeGrafter"/>
</dbReference>
<dbReference type="InterPro" id="IPR044140">
    <property type="entry name" value="ProRS_anticodon_short"/>
</dbReference>
<dbReference type="Gene3D" id="3.40.50.800">
    <property type="entry name" value="Anticodon-binding domain"/>
    <property type="match status" value="1"/>
</dbReference>
<dbReference type="InterPro" id="IPR036621">
    <property type="entry name" value="Anticodon-bd_dom_sf"/>
</dbReference>
<dbReference type="InterPro" id="IPR050062">
    <property type="entry name" value="Pro-tRNA_synthetase"/>
</dbReference>
<comment type="subunit">
    <text evidence="2 10">Homodimer.</text>
</comment>
<keyword evidence="4 10" id="KW-0436">Ligase</keyword>
<comment type="similarity">
    <text evidence="10">Belongs to the class-II aminoacyl-tRNA synthetase family. ProS type 1 subfamily.</text>
</comment>
<dbReference type="InterPro" id="IPR002314">
    <property type="entry name" value="aa-tRNA-synt_IIb"/>
</dbReference>
<dbReference type="STRING" id="745776.DGo_CA0447"/>
<dbReference type="HOGENOM" id="CLU_016739_0_0_0"/>
<dbReference type="GO" id="GO:0004827">
    <property type="term" value="F:proline-tRNA ligase activity"/>
    <property type="evidence" value="ECO:0007669"/>
    <property type="project" value="UniProtKB-UniRule"/>
</dbReference>
<dbReference type="NCBIfam" id="TIGR00409">
    <property type="entry name" value="proS_fam_II"/>
    <property type="match status" value="1"/>
</dbReference>
<dbReference type="EMBL" id="CP002191">
    <property type="protein sequence ID" value="AFD24374.1"/>
    <property type="molecule type" value="Genomic_DNA"/>
</dbReference>
<keyword evidence="13" id="KW-1185">Reference proteome</keyword>
<organism evidence="12 13">
    <name type="scientific">Deinococcus gobiensis (strain DSM 21396 / JCM 16679 / CGMCC 1.7299 / I-0)</name>
    <dbReference type="NCBI Taxonomy" id="745776"/>
    <lineage>
        <taxon>Bacteria</taxon>
        <taxon>Thermotogati</taxon>
        <taxon>Deinococcota</taxon>
        <taxon>Deinococci</taxon>
        <taxon>Deinococcales</taxon>
        <taxon>Deinococcaceae</taxon>
        <taxon>Deinococcus</taxon>
    </lineage>
</organism>
<dbReference type="GO" id="GO:0005524">
    <property type="term" value="F:ATP binding"/>
    <property type="evidence" value="ECO:0007669"/>
    <property type="project" value="UniProtKB-UniRule"/>
</dbReference>
<dbReference type="PROSITE" id="PS50862">
    <property type="entry name" value="AA_TRNA_LIGASE_II"/>
    <property type="match status" value="1"/>
</dbReference>
<dbReference type="SUPFAM" id="SSF55826">
    <property type="entry name" value="YbaK/ProRS associated domain"/>
    <property type="match status" value="1"/>
</dbReference>
<dbReference type="RefSeq" id="WP_014683857.1">
    <property type="nucleotide sequence ID" value="NC_017790.1"/>
</dbReference>
<keyword evidence="7 10" id="KW-0648">Protein biosynthesis</keyword>
<evidence type="ECO:0000256" key="2">
    <source>
        <dbReference type="ARBA" id="ARBA00011738"/>
    </source>
</evidence>
<protein>
    <recommendedName>
        <fullName evidence="10">Proline--tRNA ligase</fullName>
        <ecNumber evidence="10">6.1.1.15</ecNumber>
    </recommendedName>
    <alternativeName>
        <fullName evidence="10">Prolyl-tRNA synthetase</fullName>
        <shortName evidence="10">ProRS</shortName>
    </alternativeName>
</protein>
<evidence type="ECO:0000256" key="8">
    <source>
        <dbReference type="ARBA" id="ARBA00023146"/>
    </source>
</evidence>
<dbReference type="NCBIfam" id="NF006625">
    <property type="entry name" value="PRK09194.1"/>
    <property type="match status" value="1"/>
</dbReference>
<evidence type="ECO:0000256" key="4">
    <source>
        <dbReference type="ARBA" id="ARBA00022598"/>
    </source>
</evidence>
<dbReference type="SUPFAM" id="SSF52954">
    <property type="entry name" value="Class II aaRS ABD-related"/>
    <property type="match status" value="1"/>
</dbReference>
<dbReference type="OrthoDB" id="9809052at2"/>
<dbReference type="InterPro" id="IPR004154">
    <property type="entry name" value="Anticodon-bd"/>
</dbReference>
<keyword evidence="5 10" id="KW-0547">Nucleotide-binding</keyword>
<keyword evidence="3 10" id="KW-0963">Cytoplasm</keyword>
<dbReference type="eggNOG" id="COG0442">
    <property type="taxonomic scope" value="Bacteria"/>
</dbReference>
<dbReference type="GO" id="GO:0006433">
    <property type="term" value="P:prolyl-tRNA aminoacylation"/>
    <property type="evidence" value="ECO:0007669"/>
    <property type="project" value="UniProtKB-UniRule"/>
</dbReference>
<accession>H8GW09</accession>
<evidence type="ECO:0000259" key="11">
    <source>
        <dbReference type="PROSITE" id="PS50862"/>
    </source>
</evidence>
<sequence length="593" mass="63506">MRLSQSLFKTRREAPADAETRGTQLLIRAGYLHKVGSGLYASLPLLTRTLHKLEALIREELDPVAQEVSLPALQPAALWRQSGRWEAYRAEGLMFAVQDRAGRELALAPTHEEVAAALAREVVGSYRDLPLSVYQIGRKFRDELRPRAGLLRTREFTMKDGYSFHADEADLRRHFGEVSDAYARLLTRLGAPWQVVEADSGSIGGAGSREFMILSDVGEDELLRTPDGRSAANAEQAVSRAAEVGASPFAAYARVHTPSTSSVEAVAAALGCGAGHVVKMLLYTARVGSPESGQVWPVLVCLRGDHSVNSVKLRNAVAARVDGPLLTLEAAVPGDWAADPLPLGFVGPDLPDTVVARRAGVRPEVLRLCDTAAAGARGFVAGANEVGWHVVGADWDVTHTRPEVAELRQARAGEASVQDASQRLESARGIEVGHVFQLGTRYTAALGATFTAADGREQALHMGCYGIGVTRLAQALAEVWADDRGLVWPAVLAPYTVMLTVVDPGDPAQREAAEGLYAALRAAGLDPLLDDRDVRPGVKFADADLVGLPWRVTVGRHAAQGEAELTARRSGETWRVPLAGVVDALRARLAAPD</sequence>
<dbReference type="HAMAP" id="MF_01569">
    <property type="entry name" value="Pro_tRNA_synth_type1"/>
    <property type="match status" value="1"/>
</dbReference>
<keyword evidence="6 10" id="KW-0067">ATP-binding</keyword>
<dbReference type="CDD" id="cd00861">
    <property type="entry name" value="ProRS_anticodon_short"/>
    <property type="match status" value="1"/>
</dbReference>
<dbReference type="InterPro" id="IPR023717">
    <property type="entry name" value="Pro-tRNA-Synthase_IIa_type1"/>
</dbReference>
<dbReference type="EC" id="6.1.1.15" evidence="10"/>
<reference evidence="12 13" key="1">
    <citation type="journal article" date="2012" name="PLoS ONE">
        <title>Genome sequence and transcriptome analysis of the radioresistant bacterium Deinococcus gobiensis: insights into the extreme environmental adaptations.</title>
        <authorList>
            <person name="Yuan M."/>
            <person name="Chen M."/>
            <person name="Zhang W."/>
            <person name="Lu W."/>
            <person name="Wang J."/>
            <person name="Yang M."/>
            <person name="Zhao P."/>
            <person name="Tang R."/>
            <person name="Li X."/>
            <person name="Hao Y."/>
            <person name="Zhou Z."/>
            <person name="Zhan Y."/>
            <person name="Yu H."/>
            <person name="Teng C."/>
            <person name="Yan Y."/>
            <person name="Ping S."/>
            <person name="Wang Y."/>
            <person name="Lin M."/>
        </authorList>
    </citation>
    <scope>NUCLEOTIDE SEQUENCE [LARGE SCALE GENOMIC DNA]</scope>
    <source>
        <strain evidence="12 13">I-0</strain>
    </source>
</reference>
<feature type="domain" description="Aminoacyl-transfer RNA synthetases class-II family profile" evidence="11">
    <location>
        <begin position="56"/>
        <end position="489"/>
    </location>
</feature>
<dbReference type="SUPFAM" id="SSF55681">
    <property type="entry name" value="Class II aaRS and biotin synthetases"/>
    <property type="match status" value="1"/>
</dbReference>
<comment type="catalytic activity">
    <reaction evidence="9 10">
        <text>tRNA(Pro) + L-proline + ATP = L-prolyl-tRNA(Pro) + AMP + diphosphate</text>
        <dbReference type="Rhea" id="RHEA:14305"/>
        <dbReference type="Rhea" id="RHEA-COMP:9700"/>
        <dbReference type="Rhea" id="RHEA-COMP:9702"/>
        <dbReference type="ChEBI" id="CHEBI:30616"/>
        <dbReference type="ChEBI" id="CHEBI:33019"/>
        <dbReference type="ChEBI" id="CHEBI:60039"/>
        <dbReference type="ChEBI" id="CHEBI:78442"/>
        <dbReference type="ChEBI" id="CHEBI:78532"/>
        <dbReference type="ChEBI" id="CHEBI:456215"/>
        <dbReference type="EC" id="6.1.1.15"/>
    </reaction>
</comment>
<dbReference type="InterPro" id="IPR007214">
    <property type="entry name" value="YbaK/aa-tRNA-synth-assoc-dom"/>
</dbReference>
<evidence type="ECO:0000256" key="10">
    <source>
        <dbReference type="HAMAP-Rule" id="MF_01569"/>
    </source>
</evidence>
<comment type="function">
    <text evidence="10">Catalyzes the attachment of proline to tRNA(Pro) in a two-step reaction: proline is first activated by ATP to form Pro-AMP and then transferred to the acceptor end of tRNA(Pro). As ProRS can inadvertently accommodate and process non-cognate amino acids such as alanine and cysteine, to avoid such errors it has two additional distinct editing activities against alanine. One activity is designated as 'pretransfer' editing and involves the tRNA(Pro)-independent hydrolysis of activated Ala-AMP. The other activity is designated 'posttransfer' editing and involves deacylation of mischarged Ala-tRNA(Pro). The misacylated Cys-tRNA(Pro) is not edited by ProRS.</text>
</comment>
<dbReference type="PATRIC" id="fig|745776.4.peg.457"/>
<evidence type="ECO:0000256" key="3">
    <source>
        <dbReference type="ARBA" id="ARBA00022490"/>
    </source>
</evidence>
<name>H8GW09_DEIGI</name>
<dbReference type="InterPro" id="IPR004500">
    <property type="entry name" value="Pro-tRNA-synth_IIa_bac-type"/>
</dbReference>